<dbReference type="STRING" id="270918.APR42_11100"/>
<protein>
    <submittedName>
        <fullName evidence="2">Uncharacterized protein</fullName>
    </submittedName>
</protein>
<proteinExistence type="predicted"/>
<evidence type="ECO:0000313" key="2">
    <source>
        <dbReference type="EMBL" id="KRG27610.1"/>
    </source>
</evidence>
<sequence length="164" mass="18565">MKKIITLILIGLLFSSCSNNDDEGDDCILDMAVASLHLRIVDTAGTNLFENGTIDPDNIRVEADYSEELITFQFIPGNEFANPDAEIRVLDNSLMFTVPHRSTYEYTIYLDDIEETINVQFETEQSRTICGTDYYTPVVASYKKETLEISEVSSELNFLVILEI</sequence>
<gene>
    <name evidence="2" type="ORF">APR42_11100</name>
</gene>
<dbReference type="OrthoDB" id="1446228at2"/>
<dbReference type="Proteomes" id="UP000051643">
    <property type="component" value="Unassembled WGS sequence"/>
</dbReference>
<dbReference type="PROSITE" id="PS51257">
    <property type="entry name" value="PROKAR_LIPOPROTEIN"/>
    <property type="match status" value="1"/>
</dbReference>
<accession>A0A0Q9ZDL0</accession>
<dbReference type="AlphaFoldDB" id="A0A0Q9ZDL0"/>
<evidence type="ECO:0000256" key="1">
    <source>
        <dbReference type="SAM" id="SignalP"/>
    </source>
</evidence>
<name>A0A0Q9ZDL0_9FLAO</name>
<feature type="chain" id="PRO_5006389367" evidence="1">
    <location>
        <begin position="22"/>
        <end position="164"/>
    </location>
</feature>
<keyword evidence="3" id="KW-1185">Reference proteome</keyword>
<keyword evidence="1" id="KW-0732">Signal</keyword>
<dbReference type="EMBL" id="LKTP01000035">
    <property type="protein sequence ID" value="KRG27610.1"/>
    <property type="molecule type" value="Genomic_DNA"/>
</dbReference>
<reference evidence="2" key="1">
    <citation type="submission" date="2015-10" db="EMBL/GenBank/DDBJ databases">
        <title>Draft genome sequence of Salegentibacter mishustinae KCTC 12263.</title>
        <authorList>
            <person name="Lin W."/>
            <person name="Zheng Q."/>
        </authorList>
    </citation>
    <scope>NUCLEOTIDE SEQUENCE [LARGE SCALE GENOMIC DNA]</scope>
    <source>
        <strain evidence="2">KCTC 12263</strain>
    </source>
</reference>
<organism evidence="2 3">
    <name type="scientific">Salegentibacter mishustinae</name>
    <dbReference type="NCBI Taxonomy" id="270918"/>
    <lineage>
        <taxon>Bacteria</taxon>
        <taxon>Pseudomonadati</taxon>
        <taxon>Bacteroidota</taxon>
        <taxon>Flavobacteriia</taxon>
        <taxon>Flavobacteriales</taxon>
        <taxon>Flavobacteriaceae</taxon>
        <taxon>Salegentibacter</taxon>
    </lineage>
</organism>
<dbReference type="RefSeq" id="WP_057482959.1">
    <property type="nucleotide sequence ID" value="NZ_BMWR01000005.1"/>
</dbReference>
<comment type="caution">
    <text evidence="2">The sequence shown here is derived from an EMBL/GenBank/DDBJ whole genome shotgun (WGS) entry which is preliminary data.</text>
</comment>
<feature type="signal peptide" evidence="1">
    <location>
        <begin position="1"/>
        <end position="21"/>
    </location>
</feature>
<evidence type="ECO:0000313" key="3">
    <source>
        <dbReference type="Proteomes" id="UP000051643"/>
    </source>
</evidence>